<feature type="domain" description="Cupin type-2" evidence="1">
    <location>
        <begin position="41"/>
        <end position="102"/>
    </location>
</feature>
<protein>
    <recommendedName>
        <fullName evidence="1">Cupin type-2 domain-containing protein</fullName>
    </recommendedName>
</protein>
<dbReference type="Pfam" id="PF07883">
    <property type="entry name" value="Cupin_2"/>
    <property type="match status" value="1"/>
</dbReference>
<dbReference type="EMBL" id="KM017070">
    <property type="protein sequence ID" value="AJW29236.1"/>
    <property type="molecule type" value="Genomic_DNA"/>
</dbReference>
<dbReference type="SUPFAM" id="SSF51182">
    <property type="entry name" value="RmlC-like cupins"/>
    <property type="match status" value="1"/>
</dbReference>
<dbReference type="Gene3D" id="2.60.120.10">
    <property type="entry name" value="Jelly Rolls"/>
    <property type="match status" value="1"/>
</dbReference>
<dbReference type="InterPro" id="IPR013096">
    <property type="entry name" value="Cupin_2"/>
</dbReference>
<evidence type="ECO:0000313" key="2">
    <source>
        <dbReference type="EMBL" id="AJW29236.1"/>
    </source>
</evidence>
<geneLocation type="plasmid" evidence="2">
    <name>201</name>
</geneLocation>
<reference evidence="2" key="1">
    <citation type="submission" date="2014-06" db="EMBL/GenBank/DDBJ databases">
        <title>Molecular and ecological studies on carbamate pesticide degrading bacteria isolated from agricultural soils.</title>
        <authorList>
            <person name="Kim D.-U."/>
            <person name="Ka J.-O."/>
        </authorList>
    </citation>
    <scope>NUCLEOTIDE SEQUENCE</scope>
    <source>
        <strain evidence="2">NS2</strain>
        <plasmid evidence="2">201</plasmid>
    </source>
</reference>
<keyword evidence="2" id="KW-0614">Plasmid</keyword>
<proteinExistence type="predicted"/>
<accession>A0A0D4ZZ79</accession>
<dbReference type="CDD" id="cd02230">
    <property type="entry name" value="cupin_HP0902-like"/>
    <property type="match status" value="1"/>
</dbReference>
<organism evidence="2">
    <name type="scientific">Sphingomonas sp. NS2</name>
    <dbReference type="NCBI Taxonomy" id="908605"/>
    <lineage>
        <taxon>Bacteria</taxon>
        <taxon>Pseudomonadati</taxon>
        <taxon>Pseudomonadota</taxon>
        <taxon>Alphaproteobacteria</taxon>
        <taxon>Sphingomonadales</taxon>
        <taxon>Sphingomonadaceae</taxon>
        <taxon>Sphingomonas</taxon>
    </lineage>
</organism>
<dbReference type="AlphaFoldDB" id="A0A0D4ZZ79"/>
<evidence type="ECO:0000259" key="1">
    <source>
        <dbReference type="Pfam" id="PF07883"/>
    </source>
</evidence>
<gene>
    <name evidence="2" type="ORF">plasmid201_048</name>
</gene>
<dbReference type="InterPro" id="IPR014710">
    <property type="entry name" value="RmlC-like_jellyroll"/>
</dbReference>
<sequence>MAQRHAQAGEIVDLRPFGKDFPSQQTTAIVKTKSFEAIRLVIPSGREIPAHEVTGDITLHCLEGRITLGIADTECELSAGDWIYLDGGASHRLRGIEDASLLLTILFAQ</sequence>
<name>A0A0D4ZZ79_9SPHN</name>
<dbReference type="InterPro" id="IPR011051">
    <property type="entry name" value="RmlC_Cupin_sf"/>
</dbReference>